<keyword evidence="1" id="KW-0472">Membrane</keyword>
<keyword evidence="1" id="KW-0812">Transmembrane</keyword>
<comment type="caution">
    <text evidence="2">The sequence shown here is derived from an EMBL/GenBank/DDBJ whole genome shotgun (WGS) entry which is preliminary data.</text>
</comment>
<sequence>MLAGRDVGGEQMHVDAYAAVPFLCWLPNLVVAEFLIRRRKLPSLRVTPPA</sequence>
<evidence type="ECO:0000256" key="1">
    <source>
        <dbReference type="SAM" id="Phobius"/>
    </source>
</evidence>
<reference evidence="2 3" key="1">
    <citation type="submission" date="2021-01" db="EMBL/GenBank/DDBJ databases">
        <title>Actinoplanes sp. nov. LDG1-01 isolated from lichen.</title>
        <authorList>
            <person name="Saeng-In P."/>
            <person name="Phongsopitanun W."/>
            <person name="Kanchanasin P."/>
            <person name="Yuki M."/>
            <person name="Kudo T."/>
            <person name="Ohkuma M."/>
            <person name="Tanasupawat S."/>
        </authorList>
    </citation>
    <scope>NUCLEOTIDE SEQUENCE [LARGE SCALE GENOMIC DNA]</scope>
    <source>
        <strain evidence="2 3">LDG1-01</strain>
    </source>
</reference>
<keyword evidence="1" id="KW-1133">Transmembrane helix</keyword>
<dbReference type="EMBL" id="JAENHO010000001">
    <property type="protein sequence ID" value="MBL7253289.1"/>
    <property type="molecule type" value="Genomic_DNA"/>
</dbReference>
<dbReference type="Proteomes" id="UP000598996">
    <property type="component" value="Unassembled WGS sequence"/>
</dbReference>
<protein>
    <submittedName>
        <fullName evidence="2">Uncharacterized protein</fullName>
    </submittedName>
</protein>
<evidence type="ECO:0000313" key="3">
    <source>
        <dbReference type="Proteomes" id="UP000598996"/>
    </source>
</evidence>
<organism evidence="2 3">
    <name type="scientific">Paractinoplanes lichenicola</name>
    <dbReference type="NCBI Taxonomy" id="2802976"/>
    <lineage>
        <taxon>Bacteria</taxon>
        <taxon>Bacillati</taxon>
        <taxon>Actinomycetota</taxon>
        <taxon>Actinomycetes</taxon>
        <taxon>Micromonosporales</taxon>
        <taxon>Micromonosporaceae</taxon>
        <taxon>Paractinoplanes</taxon>
    </lineage>
</organism>
<gene>
    <name evidence="2" type="ORF">JKJ07_03095</name>
</gene>
<evidence type="ECO:0000313" key="2">
    <source>
        <dbReference type="EMBL" id="MBL7253289.1"/>
    </source>
</evidence>
<accession>A0ABS1VGK7</accession>
<name>A0ABS1VGK7_9ACTN</name>
<proteinExistence type="predicted"/>
<feature type="transmembrane region" description="Helical" evidence="1">
    <location>
        <begin position="16"/>
        <end position="36"/>
    </location>
</feature>
<dbReference type="RefSeq" id="WP_202989626.1">
    <property type="nucleotide sequence ID" value="NZ_JAENHO010000001.1"/>
</dbReference>
<keyword evidence="3" id="KW-1185">Reference proteome</keyword>